<dbReference type="Pfam" id="PF09184">
    <property type="entry name" value="PPP4R2"/>
    <property type="match status" value="1"/>
</dbReference>
<protein>
    <recommendedName>
        <fullName evidence="5">PPP4R2 protein</fullName>
    </recommendedName>
</protein>
<accession>W2SZX6</accession>
<dbReference type="AlphaFoldDB" id="W2SZX6"/>
<gene>
    <name evidence="3" type="ORF">NECAME_00619</name>
</gene>
<feature type="compositionally biased region" description="Low complexity" evidence="2">
    <location>
        <begin position="201"/>
        <end position="214"/>
    </location>
</feature>
<dbReference type="Proteomes" id="UP000053676">
    <property type="component" value="Unassembled WGS sequence"/>
</dbReference>
<organism evidence="3 4">
    <name type="scientific">Necator americanus</name>
    <name type="common">Human hookworm</name>
    <dbReference type="NCBI Taxonomy" id="51031"/>
    <lineage>
        <taxon>Eukaryota</taxon>
        <taxon>Metazoa</taxon>
        <taxon>Ecdysozoa</taxon>
        <taxon>Nematoda</taxon>
        <taxon>Chromadorea</taxon>
        <taxon>Rhabditida</taxon>
        <taxon>Rhabditina</taxon>
        <taxon>Rhabditomorpha</taxon>
        <taxon>Strongyloidea</taxon>
        <taxon>Ancylostomatidae</taxon>
        <taxon>Bunostominae</taxon>
        <taxon>Necator</taxon>
    </lineage>
</organism>
<dbReference type="KEGG" id="nai:NECAME_00619"/>
<feature type="region of interest" description="Disordered" evidence="2">
    <location>
        <begin position="381"/>
        <end position="522"/>
    </location>
</feature>
<feature type="compositionally biased region" description="Basic residues" evidence="2">
    <location>
        <begin position="428"/>
        <end position="439"/>
    </location>
</feature>
<sequence>MKKEEVEDVIAMENLAWRAYFGVDHEEIVDVCEFDITDMGGHKDDVGVVPALKSVEQPSKVKRSASSPIRDVVVNRRINVLEKHYKFCCNNIDKAKNVSNEKIKDSEIKRIFRFVLYKFLTFENFPCTFDKICEVLVSPPYCCDDIAKFMGLLEDFVNVKDTIPSFYSPDPILNPKEEKDYGVGPMRFLRIDDKDVDRESSGNVVSNTSVNHSSATIHNPEAKTKTRSRHRTKRKRKWRYSEVVEKRSEDVIREEENDDGYSVHPRNYNEGMMELDSDSENRFDRSKEGSKLRESSRVRQQDIDVFEEKFDKTLNIREDVENMESPIDIKDYEAEMEDDSTGSYLADISNLRNQSSLELFVPAMDSSLLTLEEEEIKDLMDEDIRNRGQPDEFSASMEVDHEEEIYTSESEPEPEHDRDTGPKASSDRKRRPKKTRKRVVSSAAQKVEFKQPEVPANVVPHCDGSKCEPKQEEAKKPTDVGKNIKGMPGDVMVEEKNEVPLSPTSPDENKEPEPESDDSPTAWVSEAGPFFDYLMDVVDTGKSSMTWEDAKPAFLEYFKDAFYTLGTYFRRFNREECDMSEGSEVMDIYRFICQKIENFDNFPFTFRRLCELLVDPTRCYTKFPRYMRALRKVVDIESTIGPPNIAKQIEEDTKLESLFFKGPDDDFKKLNLADYGLDEEDAEEYSSSSDSDDSRSFCSDSSDCSLCNAESPYNSDSSVDDVENLDDDDDDERGPPSERQSAGADLTFDHNLFGEVNPGYGIDSDKENVNKFARLESSKHRKHENCRKRGRKDETFREAFAGSTISKKSLIDIPEDSGAASNPTSWQVGASEVKSGTLVAVKDVSDSIVANEFHGETDSTETNKYEYYEVVSEDVIKREIAEGIDVPTLGFVLPTAKLVRLEQRFSQEELF</sequence>
<dbReference type="STRING" id="51031.W2SZX6"/>
<dbReference type="EMBL" id="KI660311">
    <property type="protein sequence ID" value="ETN75208.1"/>
    <property type="molecule type" value="Genomic_DNA"/>
</dbReference>
<feature type="compositionally biased region" description="Basic and acidic residues" evidence="2">
    <location>
        <begin position="413"/>
        <end position="427"/>
    </location>
</feature>
<feature type="compositionally biased region" description="Basic and acidic residues" evidence="2">
    <location>
        <begin position="463"/>
        <end position="479"/>
    </location>
</feature>
<keyword evidence="4" id="KW-1185">Reference proteome</keyword>
<feature type="compositionally biased region" description="Acidic residues" evidence="2">
    <location>
        <begin position="400"/>
        <end position="412"/>
    </location>
</feature>
<dbReference type="OrthoDB" id="341898at2759"/>
<feature type="compositionally biased region" description="Basic residues" evidence="2">
    <location>
        <begin position="225"/>
        <end position="234"/>
    </location>
</feature>
<proteinExistence type="inferred from homology"/>
<evidence type="ECO:0000313" key="4">
    <source>
        <dbReference type="Proteomes" id="UP000053676"/>
    </source>
</evidence>
<feature type="compositionally biased region" description="Basic and acidic residues" evidence="2">
    <location>
        <begin position="381"/>
        <end position="390"/>
    </location>
</feature>
<feature type="region of interest" description="Disordered" evidence="2">
    <location>
        <begin position="710"/>
        <end position="746"/>
    </location>
</feature>
<dbReference type="GO" id="GO:0005737">
    <property type="term" value="C:cytoplasm"/>
    <property type="evidence" value="ECO:0007669"/>
    <property type="project" value="TreeGrafter"/>
</dbReference>
<dbReference type="GO" id="GO:0019888">
    <property type="term" value="F:protein phosphatase regulator activity"/>
    <property type="evidence" value="ECO:0007669"/>
    <property type="project" value="InterPro"/>
</dbReference>
<evidence type="ECO:0000256" key="1">
    <source>
        <dbReference type="ARBA" id="ARBA00009207"/>
    </source>
</evidence>
<feature type="compositionally biased region" description="Basic and acidic residues" evidence="2">
    <location>
        <begin position="279"/>
        <end position="298"/>
    </location>
</feature>
<dbReference type="GO" id="GO:0005634">
    <property type="term" value="C:nucleus"/>
    <property type="evidence" value="ECO:0007669"/>
    <property type="project" value="TreeGrafter"/>
</dbReference>
<comment type="similarity">
    <text evidence="1">Belongs to the PPP4R2 family.</text>
</comment>
<evidence type="ECO:0000256" key="2">
    <source>
        <dbReference type="SAM" id="MobiDB-lite"/>
    </source>
</evidence>
<feature type="region of interest" description="Disordered" evidence="2">
    <location>
        <begin position="200"/>
        <end position="234"/>
    </location>
</feature>
<dbReference type="PANTHER" id="PTHR16487">
    <property type="entry name" value="PPP4R2-RELATED PROTEIN"/>
    <property type="match status" value="1"/>
</dbReference>
<dbReference type="InterPro" id="IPR015267">
    <property type="entry name" value="PPP4R2"/>
</dbReference>
<dbReference type="GO" id="GO:0030289">
    <property type="term" value="C:protein phosphatase 4 complex"/>
    <property type="evidence" value="ECO:0007669"/>
    <property type="project" value="InterPro"/>
</dbReference>
<name>W2SZX6_NECAM</name>
<feature type="region of interest" description="Disordered" evidence="2">
    <location>
        <begin position="255"/>
        <end position="298"/>
    </location>
</feature>
<reference evidence="4" key="1">
    <citation type="journal article" date="2014" name="Nat. Genet.">
        <title>Genome of the human hookworm Necator americanus.</title>
        <authorList>
            <person name="Tang Y.T."/>
            <person name="Gao X."/>
            <person name="Rosa B.A."/>
            <person name="Abubucker S."/>
            <person name="Hallsworth-Pepin K."/>
            <person name="Martin J."/>
            <person name="Tyagi R."/>
            <person name="Heizer E."/>
            <person name="Zhang X."/>
            <person name="Bhonagiri-Palsikar V."/>
            <person name="Minx P."/>
            <person name="Warren W.C."/>
            <person name="Wang Q."/>
            <person name="Zhan B."/>
            <person name="Hotez P.J."/>
            <person name="Sternberg P.W."/>
            <person name="Dougall A."/>
            <person name="Gaze S.T."/>
            <person name="Mulvenna J."/>
            <person name="Sotillo J."/>
            <person name="Ranganathan S."/>
            <person name="Rabelo E.M."/>
            <person name="Wilson R.K."/>
            <person name="Felgner P.L."/>
            <person name="Bethony J."/>
            <person name="Hawdon J.M."/>
            <person name="Gasser R.B."/>
            <person name="Loukas A."/>
            <person name="Mitreva M."/>
        </authorList>
    </citation>
    <scope>NUCLEOTIDE SEQUENCE [LARGE SCALE GENOMIC DNA]</scope>
</reference>
<feature type="compositionally biased region" description="Acidic residues" evidence="2">
    <location>
        <begin position="718"/>
        <end position="732"/>
    </location>
</feature>
<evidence type="ECO:0000313" key="3">
    <source>
        <dbReference type="EMBL" id="ETN75208.1"/>
    </source>
</evidence>
<evidence type="ECO:0008006" key="5">
    <source>
        <dbReference type="Google" id="ProtNLM"/>
    </source>
</evidence>
<dbReference type="PANTHER" id="PTHR16487:SF0">
    <property type="entry name" value="PROTEIN PHOSPHATASE 4 REGULATORY SUBUNIT 2-RELATED"/>
    <property type="match status" value="1"/>
</dbReference>